<keyword evidence="2" id="KW-1185">Reference proteome</keyword>
<accession>A0ACB9IZG4</accession>
<evidence type="ECO:0000313" key="1">
    <source>
        <dbReference type="EMBL" id="KAI3813487.1"/>
    </source>
</evidence>
<dbReference type="Proteomes" id="UP001056120">
    <property type="component" value="Linkage Group LG06"/>
</dbReference>
<dbReference type="EMBL" id="CM042023">
    <property type="protein sequence ID" value="KAI3813487.1"/>
    <property type="molecule type" value="Genomic_DNA"/>
</dbReference>
<sequence length="528" mass="60545">MQDGIDDQGEDLVGNLMSMHTQVSGKDDTTSDGSPSNWEKFVKSPTSVKRRERWSRNENLDLENIAWNKVLVATRTVWNNVDVEGMVNLYEPTNDLIQGGVTDANINIFEEFDGMVECLAKWEGCDKLKDHEAWKKVQSVHGQRTTWLDVERNACHEEEDVHRKKKKRNKKNSDKEGKKKGKGLNVQDIRVWKKQLVNPPERNIKFGLQKIESRRRISTKKVNFQKDFIPPKVATQPLGLSDFNRGNDKEHGKKVKGGSKKQKVTSTRRLRKKKRGLRRDKCEEEKKEEAASRNENVNGNMPNQVNELGSAINVNDSILHKEQPESSRRSHSLEEQVTNSDLKGGMEKETNNDTGMERNTNKGRKSTNSRKPVVSMVENTNHFCLSDEEGNEIMDAINDRGDKVDEVATIEGLNNGWIKKQERNLNAKYNREVTKEQRYEAKKYVLDRLMPLAVVLSNWPNPQLEYFRSLCSLYNFGEGFLAVTCDKYHRIGKSNNDTSKNEELMEEVESETDGIAVFMKDDLLSDPS</sequence>
<evidence type="ECO:0000313" key="2">
    <source>
        <dbReference type="Proteomes" id="UP001056120"/>
    </source>
</evidence>
<organism evidence="1 2">
    <name type="scientific">Smallanthus sonchifolius</name>
    <dbReference type="NCBI Taxonomy" id="185202"/>
    <lineage>
        <taxon>Eukaryota</taxon>
        <taxon>Viridiplantae</taxon>
        <taxon>Streptophyta</taxon>
        <taxon>Embryophyta</taxon>
        <taxon>Tracheophyta</taxon>
        <taxon>Spermatophyta</taxon>
        <taxon>Magnoliopsida</taxon>
        <taxon>eudicotyledons</taxon>
        <taxon>Gunneridae</taxon>
        <taxon>Pentapetalae</taxon>
        <taxon>asterids</taxon>
        <taxon>campanulids</taxon>
        <taxon>Asterales</taxon>
        <taxon>Asteraceae</taxon>
        <taxon>Asteroideae</taxon>
        <taxon>Heliantheae alliance</taxon>
        <taxon>Millerieae</taxon>
        <taxon>Smallanthus</taxon>
    </lineage>
</organism>
<reference evidence="2" key="1">
    <citation type="journal article" date="2022" name="Mol. Ecol. Resour.">
        <title>The genomes of chicory, endive, great burdock and yacon provide insights into Asteraceae palaeo-polyploidization history and plant inulin production.</title>
        <authorList>
            <person name="Fan W."/>
            <person name="Wang S."/>
            <person name="Wang H."/>
            <person name="Wang A."/>
            <person name="Jiang F."/>
            <person name="Liu H."/>
            <person name="Zhao H."/>
            <person name="Xu D."/>
            <person name="Zhang Y."/>
        </authorList>
    </citation>
    <scope>NUCLEOTIDE SEQUENCE [LARGE SCALE GENOMIC DNA]</scope>
    <source>
        <strain evidence="2">cv. Yunnan</strain>
    </source>
</reference>
<reference evidence="1 2" key="2">
    <citation type="journal article" date="2022" name="Mol. Ecol. Resour.">
        <title>The genomes of chicory, endive, great burdock and yacon provide insights into Asteraceae paleo-polyploidization history and plant inulin production.</title>
        <authorList>
            <person name="Fan W."/>
            <person name="Wang S."/>
            <person name="Wang H."/>
            <person name="Wang A."/>
            <person name="Jiang F."/>
            <person name="Liu H."/>
            <person name="Zhao H."/>
            <person name="Xu D."/>
            <person name="Zhang Y."/>
        </authorList>
    </citation>
    <scope>NUCLEOTIDE SEQUENCE [LARGE SCALE GENOMIC DNA]</scope>
    <source>
        <strain evidence="2">cv. Yunnan</strain>
        <tissue evidence="1">Leaves</tissue>
    </source>
</reference>
<name>A0ACB9IZG4_9ASTR</name>
<protein>
    <submittedName>
        <fullName evidence="1">Uncharacterized protein</fullName>
    </submittedName>
</protein>
<comment type="caution">
    <text evidence="1">The sequence shown here is derived from an EMBL/GenBank/DDBJ whole genome shotgun (WGS) entry which is preliminary data.</text>
</comment>
<gene>
    <name evidence="1" type="ORF">L1987_18212</name>
</gene>
<proteinExistence type="predicted"/>